<organism evidence="6 7">
    <name type="scientific">Rhodococcus gordoniae</name>
    <dbReference type="NCBI Taxonomy" id="223392"/>
    <lineage>
        <taxon>Bacteria</taxon>
        <taxon>Bacillati</taxon>
        <taxon>Actinomycetota</taxon>
        <taxon>Actinomycetes</taxon>
        <taxon>Mycobacteriales</taxon>
        <taxon>Nocardiaceae</taxon>
        <taxon>Rhodococcus</taxon>
    </lineage>
</organism>
<evidence type="ECO:0000256" key="1">
    <source>
        <dbReference type="ARBA" id="ARBA00004496"/>
    </source>
</evidence>
<feature type="region of interest" description="Disordered" evidence="5">
    <location>
        <begin position="132"/>
        <end position="154"/>
    </location>
</feature>
<protein>
    <recommendedName>
        <fullName evidence="8">ESX secretion-associated protein EspG</fullName>
    </recommendedName>
</protein>
<accession>A0A379M0F5</accession>
<dbReference type="RefSeq" id="WP_064062481.1">
    <property type="nucleotide sequence ID" value="NZ_LPZN01000002.1"/>
</dbReference>
<evidence type="ECO:0000256" key="5">
    <source>
        <dbReference type="SAM" id="MobiDB-lite"/>
    </source>
</evidence>
<keyword evidence="4" id="KW-0143">Chaperone</keyword>
<reference evidence="6 7" key="1">
    <citation type="submission" date="2018-06" db="EMBL/GenBank/DDBJ databases">
        <authorList>
            <consortium name="Pathogen Informatics"/>
            <person name="Doyle S."/>
        </authorList>
    </citation>
    <scope>NUCLEOTIDE SEQUENCE [LARGE SCALE GENOMIC DNA]</scope>
    <source>
        <strain evidence="6 7">NCTC13296</strain>
    </source>
</reference>
<comment type="subcellular location">
    <subcellularLocation>
        <location evidence="1">Cytoplasm</location>
    </subcellularLocation>
</comment>
<dbReference type="AlphaFoldDB" id="A0A379M0F5"/>
<keyword evidence="7" id="KW-1185">Reference proteome</keyword>
<evidence type="ECO:0000313" key="6">
    <source>
        <dbReference type="EMBL" id="SUE15780.1"/>
    </source>
</evidence>
<evidence type="ECO:0000256" key="2">
    <source>
        <dbReference type="ARBA" id="ARBA00006411"/>
    </source>
</evidence>
<dbReference type="EMBL" id="UGVI01000001">
    <property type="protein sequence ID" value="SUE15780.1"/>
    <property type="molecule type" value="Genomic_DNA"/>
</dbReference>
<dbReference type="OrthoDB" id="4532341at2"/>
<evidence type="ECO:0000256" key="3">
    <source>
        <dbReference type="ARBA" id="ARBA00022490"/>
    </source>
</evidence>
<evidence type="ECO:0008006" key="8">
    <source>
        <dbReference type="Google" id="ProtNLM"/>
    </source>
</evidence>
<evidence type="ECO:0000313" key="7">
    <source>
        <dbReference type="Proteomes" id="UP000254569"/>
    </source>
</evidence>
<name>A0A379M0F5_9NOCA</name>
<dbReference type="Proteomes" id="UP000254569">
    <property type="component" value="Unassembled WGS sequence"/>
</dbReference>
<gene>
    <name evidence="6" type="ORF">NCTC13296_02643</name>
</gene>
<comment type="similarity">
    <text evidence="2">Belongs to the EspG family.</text>
</comment>
<keyword evidence="3" id="KW-0963">Cytoplasm</keyword>
<dbReference type="InterPro" id="IPR025734">
    <property type="entry name" value="EspG"/>
</dbReference>
<sequence>MDRHLTPDRFLASWTAAGGDEFPFPLRYRTSVLWEDEHAANLQAARAWRNETPDPALDDAMRILLTGRIAVEVYGRSTDPACEVFVRAAATGEQAVLARQAPVAGDIRITTTTDLAGAIVGELPVVAAGREPARTAPSREVLEPSEAGAVRRPASGTHAESLRRLLRRERSATGSIRILRYAHPGYTPVADIGWFDVVDDGRYLFHPGTDLRVAPGTVDAFVRELSTQLSRLSPEGRNGVLRPY</sequence>
<dbReference type="Pfam" id="PF14011">
    <property type="entry name" value="ESX-1_EspG"/>
    <property type="match status" value="1"/>
</dbReference>
<evidence type="ECO:0000256" key="4">
    <source>
        <dbReference type="ARBA" id="ARBA00023186"/>
    </source>
</evidence>
<proteinExistence type="inferred from homology"/>